<dbReference type="GO" id="GO:0016298">
    <property type="term" value="F:lipase activity"/>
    <property type="evidence" value="ECO:0007669"/>
    <property type="project" value="InterPro"/>
</dbReference>
<dbReference type="PANTHER" id="PTHR11610">
    <property type="entry name" value="LIPASE"/>
    <property type="match status" value="1"/>
</dbReference>
<dbReference type="InterPro" id="IPR000734">
    <property type="entry name" value="TAG_lipase"/>
</dbReference>
<keyword evidence="5" id="KW-0732">Signal</keyword>
<evidence type="ECO:0000313" key="8">
    <source>
        <dbReference type="Proteomes" id="UP000663880"/>
    </source>
</evidence>
<protein>
    <recommendedName>
        <fullName evidence="6">Lipase domain-containing protein</fullName>
    </recommendedName>
</protein>
<comment type="caution">
    <text evidence="7">The sequence shown here is derived from an EMBL/GenBank/DDBJ whole genome shotgun (WGS) entry which is preliminary data.</text>
</comment>
<dbReference type="InterPro" id="IPR013818">
    <property type="entry name" value="Lipase"/>
</dbReference>
<proteinExistence type="inferred from homology"/>
<feature type="signal peptide" evidence="5">
    <location>
        <begin position="1"/>
        <end position="19"/>
    </location>
</feature>
<dbReference type="SUPFAM" id="SSF53474">
    <property type="entry name" value="alpha/beta-Hydrolases"/>
    <property type="match status" value="1"/>
</dbReference>
<evidence type="ECO:0000256" key="5">
    <source>
        <dbReference type="SAM" id="SignalP"/>
    </source>
</evidence>
<dbReference type="EMBL" id="CAJOBZ010000032">
    <property type="protein sequence ID" value="CAF4892933.1"/>
    <property type="molecule type" value="Genomic_DNA"/>
</dbReference>
<evidence type="ECO:0000256" key="1">
    <source>
        <dbReference type="ARBA" id="ARBA00004613"/>
    </source>
</evidence>
<evidence type="ECO:0000256" key="2">
    <source>
        <dbReference type="ARBA" id="ARBA00010701"/>
    </source>
</evidence>
<evidence type="ECO:0000313" key="7">
    <source>
        <dbReference type="EMBL" id="CAF4892933.1"/>
    </source>
</evidence>
<dbReference type="Pfam" id="PF00151">
    <property type="entry name" value="Lipase"/>
    <property type="match status" value="1"/>
</dbReference>
<dbReference type="GO" id="GO:0016042">
    <property type="term" value="P:lipid catabolic process"/>
    <property type="evidence" value="ECO:0007669"/>
    <property type="project" value="TreeGrafter"/>
</dbReference>
<dbReference type="Proteomes" id="UP000663880">
    <property type="component" value="Unassembled WGS sequence"/>
</dbReference>
<keyword evidence="8" id="KW-1185">Reference proteome</keyword>
<dbReference type="Gene3D" id="3.40.50.1820">
    <property type="entry name" value="alpha/beta hydrolase"/>
    <property type="match status" value="1"/>
</dbReference>
<evidence type="ECO:0000256" key="3">
    <source>
        <dbReference type="ARBA" id="ARBA00022525"/>
    </source>
</evidence>
<gene>
    <name evidence="7" type="ORF">PMACD_LOCUS10626</name>
</gene>
<dbReference type="GO" id="GO:0017171">
    <property type="term" value="F:serine hydrolase activity"/>
    <property type="evidence" value="ECO:0007669"/>
    <property type="project" value="TreeGrafter"/>
</dbReference>
<feature type="domain" description="Lipase" evidence="6">
    <location>
        <begin position="46"/>
        <end position="316"/>
    </location>
</feature>
<organism evidence="7 8">
    <name type="scientific">Pieris macdunnoughi</name>
    <dbReference type="NCBI Taxonomy" id="345717"/>
    <lineage>
        <taxon>Eukaryota</taxon>
        <taxon>Metazoa</taxon>
        <taxon>Ecdysozoa</taxon>
        <taxon>Arthropoda</taxon>
        <taxon>Hexapoda</taxon>
        <taxon>Insecta</taxon>
        <taxon>Pterygota</taxon>
        <taxon>Neoptera</taxon>
        <taxon>Endopterygota</taxon>
        <taxon>Lepidoptera</taxon>
        <taxon>Glossata</taxon>
        <taxon>Ditrysia</taxon>
        <taxon>Papilionoidea</taxon>
        <taxon>Pieridae</taxon>
        <taxon>Pierinae</taxon>
        <taxon>Pieris</taxon>
    </lineage>
</organism>
<dbReference type="GO" id="GO:0005615">
    <property type="term" value="C:extracellular space"/>
    <property type="evidence" value="ECO:0007669"/>
    <property type="project" value="TreeGrafter"/>
</dbReference>
<dbReference type="OrthoDB" id="7467908at2759"/>
<evidence type="ECO:0000259" key="6">
    <source>
        <dbReference type="Pfam" id="PF00151"/>
    </source>
</evidence>
<feature type="chain" id="PRO_5032288587" description="Lipase domain-containing protein" evidence="5">
    <location>
        <begin position="20"/>
        <end position="323"/>
    </location>
</feature>
<keyword evidence="3" id="KW-0964">Secreted</keyword>
<dbReference type="AlphaFoldDB" id="A0A821UPT5"/>
<comment type="similarity">
    <text evidence="2 4">Belongs to the AB hydrolase superfamily. Lipase family.</text>
</comment>
<reference evidence="7" key="1">
    <citation type="submission" date="2021-02" db="EMBL/GenBank/DDBJ databases">
        <authorList>
            <person name="Steward A R."/>
        </authorList>
    </citation>
    <scope>NUCLEOTIDE SEQUENCE</scope>
</reference>
<accession>A0A821UPT5</accession>
<dbReference type="InterPro" id="IPR029058">
    <property type="entry name" value="AB_hydrolase_fold"/>
</dbReference>
<comment type="subcellular location">
    <subcellularLocation>
        <location evidence="1">Secreted</location>
    </subcellularLocation>
</comment>
<name>A0A821UPT5_9NEOP</name>
<sequence>MVNSVVAFVFSLLIVVGSAVDGEDKDAKIRIYRTIGDFEEIPLISLQNIFNSSWYNSTRSTIIFCHGFTGFPTGPAVQGVMRAYLEQGESNVALLNWEHLAANSLSTIPSSYINWAVPNARQLGVSLAAALGKLSGIVDFSRLYLIGHSLGAHVFGIAGNNLRLNGILLPWIVGLDPAALGFENKATSMRLNPGSAQIVTVIHSDPSKYGSKLQLGTVDFWPNYKGVGHVRQPGCGEKPSSVFSPEDLCSHHRSWELFIDAIKHPGTIIGSHARNFKIWKRYSLAQRAATTMSIETYTKNAIPGNYYLVTNAQSPYGLGENGL</sequence>
<dbReference type="PRINTS" id="PR00821">
    <property type="entry name" value="TAGLIPASE"/>
</dbReference>
<evidence type="ECO:0000256" key="4">
    <source>
        <dbReference type="RuleBase" id="RU004262"/>
    </source>
</evidence>
<dbReference type="PANTHER" id="PTHR11610:SF173">
    <property type="entry name" value="LIPASE DOMAIN-CONTAINING PROTEIN-RELATED"/>
    <property type="match status" value="1"/>
</dbReference>